<dbReference type="OrthoDB" id="2445419at2759"/>
<name>A0A9N9A511_9GLOM</name>
<dbReference type="Proteomes" id="UP000789396">
    <property type="component" value="Unassembled WGS sequence"/>
</dbReference>
<gene>
    <name evidence="1" type="ORF">RFULGI_LOCUS3186</name>
</gene>
<dbReference type="AlphaFoldDB" id="A0A9N9A511"/>
<proteinExistence type="predicted"/>
<protein>
    <submittedName>
        <fullName evidence="1">1727_t:CDS:1</fullName>
    </submittedName>
</protein>
<dbReference type="EMBL" id="CAJVPZ010002666">
    <property type="protein sequence ID" value="CAG8517359.1"/>
    <property type="molecule type" value="Genomic_DNA"/>
</dbReference>
<keyword evidence="2" id="KW-1185">Reference proteome</keyword>
<evidence type="ECO:0000313" key="1">
    <source>
        <dbReference type="EMBL" id="CAG8517359.1"/>
    </source>
</evidence>
<accession>A0A9N9A511</accession>
<reference evidence="1" key="1">
    <citation type="submission" date="2021-06" db="EMBL/GenBank/DDBJ databases">
        <authorList>
            <person name="Kallberg Y."/>
            <person name="Tangrot J."/>
            <person name="Rosling A."/>
        </authorList>
    </citation>
    <scope>NUCLEOTIDE SEQUENCE</scope>
    <source>
        <strain evidence="1">IN212</strain>
    </source>
</reference>
<comment type="caution">
    <text evidence="1">The sequence shown here is derived from an EMBL/GenBank/DDBJ whole genome shotgun (WGS) entry which is preliminary data.</text>
</comment>
<organism evidence="1 2">
    <name type="scientific">Racocetra fulgida</name>
    <dbReference type="NCBI Taxonomy" id="60492"/>
    <lineage>
        <taxon>Eukaryota</taxon>
        <taxon>Fungi</taxon>
        <taxon>Fungi incertae sedis</taxon>
        <taxon>Mucoromycota</taxon>
        <taxon>Glomeromycotina</taxon>
        <taxon>Glomeromycetes</taxon>
        <taxon>Diversisporales</taxon>
        <taxon>Gigasporaceae</taxon>
        <taxon>Racocetra</taxon>
    </lineage>
</organism>
<evidence type="ECO:0000313" key="2">
    <source>
        <dbReference type="Proteomes" id="UP000789396"/>
    </source>
</evidence>
<feature type="non-terminal residue" evidence="1">
    <location>
        <position position="61"/>
    </location>
</feature>
<sequence>QLCNSYESDNPFDGPPVSYNPDKLRLARIDRLESIMNKVANMVGSIADSVGQLTNQLGRII</sequence>